<dbReference type="SUPFAM" id="SSF55804">
    <property type="entry name" value="Phoshotransferase/anion transport protein"/>
    <property type="match status" value="1"/>
</dbReference>
<dbReference type="InterPro" id="IPR050661">
    <property type="entry name" value="BglG_antiterminators"/>
</dbReference>
<dbReference type="GO" id="GO:0006355">
    <property type="term" value="P:regulation of DNA-templated transcription"/>
    <property type="evidence" value="ECO:0007669"/>
    <property type="project" value="InterPro"/>
</dbReference>
<evidence type="ECO:0000256" key="4">
    <source>
        <dbReference type="ARBA" id="ARBA00023163"/>
    </source>
</evidence>
<dbReference type="CDD" id="cd05568">
    <property type="entry name" value="PTS_IIB_bgl_like"/>
    <property type="match status" value="1"/>
</dbReference>
<evidence type="ECO:0000313" key="9">
    <source>
        <dbReference type="Proteomes" id="UP000290567"/>
    </source>
</evidence>
<dbReference type="CDD" id="cd00211">
    <property type="entry name" value="PTS_IIA_fru"/>
    <property type="match status" value="1"/>
</dbReference>
<evidence type="ECO:0000256" key="2">
    <source>
        <dbReference type="ARBA" id="ARBA00022737"/>
    </source>
</evidence>
<dbReference type="InterPro" id="IPR036095">
    <property type="entry name" value="PTS_EIIB-like_sf"/>
</dbReference>
<proteinExistence type="predicted"/>
<gene>
    <name evidence="8" type="primary">manR</name>
    <name evidence="8" type="ORF">NRIC_14390</name>
</gene>
<comment type="caution">
    <text evidence="8">The sequence shown here is derived from an EMBL/GenBank/DDBJ whole genome shotgun (WGS) entry which is preliminary data.</text>
</comment>
<dbReference type="EMBL" id="BJCC01000010">
    <property type="protein sequence ID" value="GCF93548.1"/>
    <property type="molecule type" value="Genomic_DNA"/>
</dbReference>
<dbReference type="Gene3D" id="3.40.50.2300">
    <property type="match status" value="1"/>
</dbReference>
<dbReference type="Pfam" id="PF02302">
    <property type="entry name" value="PTS_IIB"/>
    <property type="match status" value="1"/>
</dbReference>
<dbReference type="InterPro" id="IPR013011">
    <property type="entry name" value="PTS_EIIB_2"/>
</dbReference>
<dbReference type="Gene3D" id="1.10.1790.10">
    <property type="entry name" value="PRD domain"/>
    <property type="match status" value="1"/>
</dbReference>
<feature type="domain" description="PTS EIIB type-2" evidence="6">
    <location>
        <begin position="408"/>
        <end position="497"/>
    </location>
</feature>
<organism evidence="8 9">
    <name type="scientific">Enterococcus florum</name>
    <dbReference type="NCBI Taxonomy" id="2480627"/>
    <lineage>
        <taxon>Bacteria</taxon>
        <taxon>Bacillati</taxon>
        <taxon>Bacillota</taxon>
        <taxon>Bacilli</taxon>
        <taxon>Lactobacillales</taxon>
        <taxon>Enterococcaceae</taxon>
        <taxon>Enterococcus</taxon>
    </lineage>
</organism>
<dbReference type="Gene3D" id="1.10.10.10">
    <property type="entry name" value="Winged helix-like DNA-binding domain superfamily/Winged helix DNA-binding domain"/>
    <property type="match status" value="1"/>
</dbReference>
<dbReference type="PROSITE" id="PS51094">
    <property type="entry name" value="PTS_EIIA_TYPE_2"/>
    <property type="match status" value="1"/>
</dbReference>
<name>A0A4P5PC64_9ENTE</name>
<dbReference type="GO" id="GO:0009401">
    <property type="term" value="P:phosphoenolpyruvate-dependent sugar phosphotransferase system"/>
    <property type="evidence" value="ECO:0007669"/>
    <property type="project" value="InterPro"/>
</dbReference>
<accession>A0A4P5PC64</accession>
<dbReference type="Proteomes" id="UP000290567">
    <property type="component" value="Unassembled WGS sequence"/>
</dbReference>
<feature type="domain" description="PTS EIIA type-2" evidence="5">
    <location>
        <begin position="511"/>
        <end position="650"/>
    </location>
</feature>
<dbReference type="InterPro" id="IPR036388">
    <property type="entry name" value="WH-like_DNA-bd_sf"/>
</dbReference>
<keyword evidence="3" id="KW-0805">Transcription regulation</keyword>
<sequence length="650" mass="75213">MEGLNQRQKKLIQLLLQNENYLPVAHYAQLVGKTSRTIYSDLDKIQRVFSAEKVVIEKKPRIGVKLIGDAKAKMALLEAIGESEQIMLETFSPMDRRLSIAKMLLVDAATITQQRLARQFHTSPSSIAVDLDKISESYGITIVPSKRGTCIEDGEEEIQRALFRFMEQWLSHVGISDDMLFSLKGQEQVHQIFEPKLVLVVFEQIQLLKHNQELFFPAQYQKSLFLRMLVFFHRLSKNRHIEESEFLFDQIQMIDTYYLASGLVKAVCEELAITYREDDVSYVNRQLLGYGIKVHSSSEAVFEQYAPIIQRVLKTMSEIMQVDFTEDDVLRERFSNHFIPMVYRLKLGIEITNPLVEEIKNQYSIIFSSTWYALANVEQELHIQFNDEEVAFLAMYFQVSLEKSQNGKKILIVCPTGVGTSELIYNKIKRILPAQDIAEVTTVDKLYKKNLENVDLIISSIHLTDIDKPIIKVSTLVTQEDIKNITSLYSDFFYQEEENSQQNVQFDALKQVIDPGFIETHQQFENKTECLNHMIDRLEKERIVTQAFRQEVFEREQLGETALETGVAIPHAAPQNVLKTKVSILTLKKPILWDQRKVSYVLLMCVAQSERKLVRGIIADIHKIVRSEVNIKHFFDQQSAEEIYQGILRR</sequence>
<dbReference type="InterPro" id="IPR011608">
    <property type="entry name" value="PRD"/>
</dbReference>
<keyword evidence="2" id="KW-0677">Repeat</keyword>
<evidence type="ECO:0000259" key="5">
    <source>
        <dbReference type="PROSITE" id="PS51094"/>
    </source>
</evidence>
<dbReference type="Pfam" id="PF00874">
    <property type="entry name" value="PRD"/>
    <property type="match status" value="1"/>
</dbReference>
<dbReference type="InterPro" id="IPR016152">
    <property type="entry name" value="PTrfase/Anion_transptr"/>
</dbReference>
<keyword evidence="4" id="KW-0804">Transcription</keyword>
<evidence type="ECO:0000259" key="7">
    <source>
        <dbReference type="PROSITE" id="PS51372"/>
    </source>
</evidence>
<evidence type="ECO:0000256" key="3">
    <source>
        <dbReference type="ARBA" id="ARBA00023015"/>
    </source>
</evidence>
<evidence type="ECO:0000313" key="8">
    <source>
        <dbReference type="EMBL" id="GCF93548.1"/>
    </source>
</evidence>
<dbReference type="Pfam" id="PF00359">
    <property type="entry name" value="PTS_EIIA_2"/>
    <property type="match status" value="1"/>
</dbReference>
<dbReference type="RefSeq" id="WP_146621999.1">
    <property type="nucleotide sequence ID" value="NZ_BJCC01000010.1"/>
</dbReference>
<dbReference type="InterPro" id="IPR003501">
    <property type="entry name" value="PTS_EIIB_2/3"/>
</dbReference>
<reference evidence="9" key="1">
    <citation type="submission" date="2019-02" db="EMBL/GenBank/DDBJ databases">
        <title>Draft genome sequence of Enterococcus sp. Gos25-1.</title>
        <authorList>
            <person name="Tanaka N."/>
            <person name="Shiwa Y."/>
            <person name="Fujita N."/>
        </authorList>
    </citation>
    <scope>NUCLEOTIDE SEQUENCE [LARGE SCALE GENOMIC DNA]</scope>
    <source>
        <strain evidence="9">Gos25-1</strain>
    </source>
</reference>
<dbReference type="SUPFAM" id="SSF63520">
    <property type="entry name" value="PTS-regulatory domain, PRD"/>
    <property type="match status" value="1"/>
</dbReference>
<dbReference type="SUPFAM" id="SSF52794">
    <property type="entry name" value="PTS system IIB component-like"/>
    <property type="match status" value="1"/>
</dbReference>
<dbReference type="GO" id="GO:0008982">
    <property type="term" value="F:protein-N(PI)-phosphohistidine-sugar phosphotransferase activity"/>
    <property type="evidence" value="ECO:0007669"/>
    <property type="project" value="InterPro"/>
</dbReference>
<feature type="domain" description="PRD" evidence="7">
    <location>
        <begin position="300"/>
        <end position="407"/>
    </location>
</feature>
<dbReference type="InterPro" id="IPR036634">
    <property type="entry name" value="PRD_sf"/>
</dbReference>
<dbReference type="PROSITE" id="PS51372">
    <property type="entry name" value="PRD_2"/>
    <property type="match status" value="1"/>
</dbReference>
<evidence type="ECO:0000259" key="6">
    <source>
        <dbReference type="PROSITE" id="PS51099"/>
    </source>
</evidence>
<dbReference type="Gene3D" id="3.40.930.10">
    <property type="entry name" value="Mannitol-specific EII, Chain A"/>
    <property type="match status" value="1"/>
</dbReference>
<dbReference type="PROSITE" id="PS51099">
    <property type="entry name" value="PTS_EIIB_TYPE_2"/>
    <property type="match status" value="1"/>
</dbReference>
<dbReference type="AlphaFoldDB" id="A0A4P5PC64"/>
<keyword evidence="1" id="KW-0808">Transferase</keyword>
<dbReference type="PANTHER" id="PTHR30185:SF18">
    <property type="entry name" value="TRANSCRIPTIONAL REGULATOR MTLR"/>
    <property type="match status" value="1"/>
</dbReference>
<dbReference type="PANTHER" id="PTHR30185">
    <property type="entry name" value="CRYPTIC BETA-GLUCOSIDE BGL OPERON ANTITERMINATOR"/>
    <property type="match status" value="1"/>
</dbReference>
<dbReference type="OrthoDB" id="3239954at2"/>
<dbReference type="InterPro" id="IPR002178">
    <property type="entry name" value="PTS_EIIA_type-2_dom"/>
</dbReference>
<evidence type="ECO:0000256" key="1">
    <source>
        <dbReference type="ARBA" id="ARBA00022679"/>
    </source>
</evidence>
<keyword evidence="9" id="KW-1185">Reference proteome</keyword>
<protein>
    <submittedName>
        <fullName evidence="8">Transcriptional regulator ManR</fullName>
    </submittedName>
</protein>